<comment type="caution">
    <text evidence="1">The sequence shown here is derived from an EMBL/GenBank/DDBJ whole genome shotgun (WGS) entry which is preliminary data.</text>
</comment>
<proteinExistence type="predicted"/>
<reference evidence="1 2" key="1">
    <citation type="submission" date="2024-01" db="EMBL/GenBank/DDBJ databases">
        <authorList>
            <person name="Waweru B."/>
        </authorList>
    </citation>
    <scope>NUCLEOTIDE SEQUENCE [LARGE SCALE GENOMIC DNA]</scope>
</reference>
<accession>A0AAV1SJZ9</accession>
<organism evidence="1 2">
    <name type="scientific">Dovyalis caffra</name>
    <dbReference type="NCBI Taxonomy" id="77055"/>
    <lineage>
        <taxon>Eukaryota</taxon>
        <taxon>Viridiplantae</taxon>
        <taxon>Streptophyta</taxon>
        <taxon>Embryophyta</taxon>
        <taxon>Tracheophyta</taxon>
        <taxon>Spermatophyta</taxon>
        <taxon>Magnoliopsida</taxon>
        <taxon>eudicotyledons</taxon>
        <taxon>Gunneridae</taxon>
        <taxon>Pentapetalae</taxon>
        <taxon>rosids</taxon>
        <taxon>fabids</taxon>
        <taxon>Malpighiales</taxon>
        <taxon>Salicaceae</taxon>
        <taxon>Flacourtieae</taxon>
        <taxon>Dovyalis</taxon>
    </lineage>
</organism>
<evidence type="ECO:0000313" key="2">
    <source>
        <dbReference type="Proteomes" id="UP001314170"/>
    </source>
</evidence>
<name>A0AAV1SJZ9_9ROSI</name>
<dbReference type="EMBL" id="CAWUPB010001184">
    <property type="protein sequence ID" value="CAK7350727.1"/>
    <property type="molecule type" value="Genomic_DNA"/>
</dbReference>
<gene>
    <name evidence="1" type="ORF">DCAF_LOCUS23471</name>
</gene>
<dbReference type="AlphaFoldDB" id="A0AAV1SJZ9"/>
<dbReference type="Proteomes" id="UP001314170">
    <property type="component" value="Unassembled WGS sequence"/>
</dbReference>
<sequence>MEAMVFWNFHLRGSFVSIGDVQSMPRANLICQFMHLAANVKQGVASTRTTRRKEETVEQLKLKKAKNTCKQLRVWRCLAEGHPVLLSFSGPVQGVGTTGCSWAKASFEYGDQ</sequence>
<keyword evidence="2" id="KW-1185">Reference proteome</keyword>
<protein>
    <submittedName>
        <fullName evidence="1">Uncharacterized protein</fullName>
    </submittedName>
</protein>
<evidence type="ECO:0000313" key="1">
    <source>
        <dbReference type="EMBL" id="CAK7350727.1"/>
    </source>
</evidence>